<dbReference type="SUPFAM" id="SSF53850">
    <property type="entry name" value="Periplasmic binding protein-like II"/>
    <property type="match status" value="1"/>
</dbReference>
<reference evidence="1 2" key="1">
    <citation type="submission" date="2021-07" db="EMBL/GenBank/DDBJ databases">
        <title>Paenibacillus radiodurans sp. nov., isolated from the southeastern edge of Tengger Desert.</title>
        <authorList>
            <person name="Zhang G."/>
        </authorList>
    </citation>
    <scope>NUCLEOTIDE SEQUENCE [LARGE SCALE GENOMIC DNA]</scope>
    <source>
        <strain evidence="1 2">CCM 7311</strain>
    </source>
</reference>
<accession>A0ABS7C6W8</accession>
<name>A0ABS7C6W8_9BACL</name>
<organism evidence="1 2">
    <name type="scientific">Paenibacillus sepulcri</name>
    <dbReference type="NCBI Taxonomy" id="359917"/>
    <lineage>
        <taxon>Bacteria</taxon>
        <taxon>Bacillati</taxon>
        <taxon>Bacillota</taxon>
        <taxon>Bacilli</taxon>
        <taxon>Bacillales</taxon>
        <taxon>Paenibacillaceae</taxon>
        <taxon>Paenibacillus</taxon>
    </lineage>
</organism>
<dbReference type="EMBL" id="JAHZIK010000626">
    <property type="protein sequence ID" value="MBW7456627.1"/>
    <property type="molecule type" value="Genomic_DNA"/>
</dbReference>
<gene>
    <name evidence="1" type="ORF">K0U00_21550</name>
</gene>
<dbReference type="Proteomes" id="UP001519887">
    <property type="component" value="Unassembled WGS sequence"/>
</dbReference>
<proteinExistence type="predicted"/>
<feature type="non-terminal residue" evidence="1">
    <location>
        <position position="1"/>
    </location>
</feature>
<keyword evidence="2" id="KW-1185">Reference proteome</keyword>
<evidence type="ECO:0000313" key="2">
    <source>
        <dbReference type="Proteomes" id="UP001519887"/>
    </source>
</evidence>
<evidence type="ECO:0000313" key="1">
    <source>
        <dbReference type="EMBL" id="MBW7456627.1"/>
    </source>
</evidence>
<sequence>VGGTFALTNKASEEAKIKAIQLLDYLFTEEGQMLGYLGKEGVGWRKPQEGDIALNKEVEPLFFRIPTEPGTAYPNTDWAAIAQYFQPREFRDRWVSSTDIYSAGGFERRLQEATYLYENLYPEEIFPYWAMWYDPAVVDEFAMLETNIKNYVQQNLLQFVTGSKDIDKEWDTYVKGLEQLNLKRYLEIQQQAYDQYLAKQ</sequence>
<comment type="caution">
    <text evidence="1">The sequence shown here is derived from an EMBL/GenBank/DDBJ whole genome shotgun (WGS) entry which is preliminary data.</text>
</comment>
<protein>
    <submittedName>
        <fullName evidence="1">ABC transporter substrate-binding protein</fullName>
    </submittedName>
</protein>
<dbReference type="Gene3D" id="3.40.190.10">
    <property type="entry name" value="Periplasmic binding protein-like II"/>
    <property type="match status" value="2"/>
</dbReference>